<protein>
    <submittedName>
        <fullName evidence="3">Glycosyl transferase group 1</fullName>
    </submittedName>
</protein>
<dbReference type="STRING" id="1229276.DI53_2306"/>
<sequence>MRIFVIHNFYQHAGGEDQVFAQEVSELSKSHDVMTYTVKNVKGLKGLVQFLSYAWNFQESQKIVARVDGFQPDVVHIHNLHYSIGPLIIRQLKRRGFPVVMTLHNFRLLCPSASLFVEGAIFTDSLRQDFPWTAVRKRALDHSLAKTFLTAFVYWLHRKLGTWAKVDRYIVLSDFAKKMFSDSTFPVDTGQFVVRPNSIELHPTGADKNGRLVYIGRLSAEKGIVPLLKALSETDISLDIYGTGPQLDLVKQLIASHPHIQYKGYQSQDVLTKAIAEADALVVPSVCYEGMPMTIIEAFAQGTAVIASDIGILKEMVLPLYTGMHFNPFRKQDIQRCISEWKELNTDKKDEIRINCRNEYAQHYTLAKNMERLLAIYSAVTTEHKNK</sequence>
<dbReference type="EMBL" id="JJMU01000033">
    <property type="protein sequence ID" value="KGE13894.1"/>
    <property type="molecule type" value="Genomic_DNA"/>
</dbReference>
<dbReference type="PANTHER" id="PTHR45947">
    <property type="entry name" value="SULFOQUINOVOSYL TRANSFERASE SQD2"/>
    <property type="match status" value="1"/>
</dbReference>
<dbReference type="PANTHER" id="PTHR45947:SF13">
    <property type="entry name" value="TRANSFERASE"/>
    <property type="match status" value="1"/>
</dbReference>
<dbReference type="GO" id="GO:0016757">
    <property type="term" value="F:glycosyltransferase activity"/>
    <property type="evidence" value="ECO:0007669"/>
    <property type="project" value="InterPro"/>
</dbReference>
<comment type="caution">
    <text evidence="3">The sequence shown here is derived from an EMBL/GenBank/DDBJ whole genome shotgun (WGS) entry which is preliminary data.</text>
</comment>
<accession>A0A0B8T6T3</accession>
<dbReference type="InterPro" id="IPR028098">
    <property type="entry name" value="Glyco_trans_4-like_N"/>
</dbReference>
<dbReference type="InterPro" id="IPR001296">
    <property type="entry name" value="Glyco_trans_1"/>
</dbReference>
<organism evidence="3 4">
    <name type="scientific">Sphingobacterium deserti</name>
    <dbReference type="NCBI Taxonomy" id="1229276"/>
    <lineage>
        <taxon>Bacteria</taxon>
        <taxon>Pseudomonadati</taxon>
        <taxon>Bacteroidota</taxon>
        <taxon>Sphingobacteriia</taxon>
        <taxon>Sphingobacteriales</taxon>
        <taxon>Sphingobacteriaceae</taxon>
        <taxon>Sphingobacterium</taxon>
    </lineage>
</organism>
<dbReference type="Gene3D" id="3.40.50.2000">
    <property type="entry name" value="Glycogen Phosphorylase B"/>
    <property type="match status" value="2"/>
</dbReference>
<gene>
    <name evidence="3" type="ORF">DI53_2306</name>
</gene>
<keyword evidence="3" id="KW-0808">Transferase</keyword>
<name>A0A0B8T6T3_9SPHI</name>
<dbReference type="Pfam" id="PF13439">
    <property type="entry name" value="Glyco_transf_4"/>
    <property type="match status" value="1"/>
</dbReference>
<dbReference type="InterPro" id="IPR050194">
    <property type="entry name" value="Glycosyltransferase_grp1"/>
</dbReference>
<evidence type="ECO:0000313" key="4">
    <source>
        <dbReference type="Proteomes" id="UP000031802"/>
    </source>
</evidence>
<evidence type="ECO:0000313" key="3">
    <source>
        <dbReference type="EMBL" id="KGE13894.1"/>
    </source>
</evidence>
<feature type="domain" description="Glycosyltransferase subfamily 4-like N-terminal" evidence="2">
    <location>
        <begin position="47"/>
        <end position="201"/>
    </location>
</feature>
<dbReference type="Pfam" id="PF00534">
    <property type="entry name" value="Glycos_transf_1"/>
    <property type="match status" value="1"/>
</dbReference>
<keyword evidence="4" id="KW-1185">Reference proteome</keyword>
<feature type="domain" description="Glycosyl transferase family 1" evidence="1">
    <location>
        <begin position="208"/>
        <end position="352"/>
    </location>
</feature>
<dbReference type="PATRIC" id="fig|1229276.3.peg.2368"/>
<evidence type="ECO:0000259" key="1">
    <source>
        <dbReference type="Pfam" id="PF00534"/>
    </source>
</evidence>
<dbReference type="SUPFAM" id="SSF53756">
    <property type="entry name" value="UDP-Glycosyltransferase/glycogen phosphorylase"/>
    <property type="match status" value="1"/>
</dbReference>
<proteinExistence type="predicted"/>
<dbReference type="eggNOG" id="COG0438">
    <property type="taxonomic scope" value="Bacteria"/>
</dbReference>
<dbReference type="AlphaFoldDB" id="A0A0B8T6T3"/>
<reference evidence="3 4" key="2">
    <citation type="journal article" date="2015" name="PLoS ONE">
        <title>Whole-Genome Optical Mapping and Finished Genome Sequence of Sphingobacterium deserti sp. nov., a New Species Isolated from the Western Desert of China.</title>
        <authorList>
            <person name="Teng C."/>
            <person name="Zhou Z."/>
            <person name="Molnar I."/>
            <person name="Li X."/>
            <person name="Tang R."/>
            <person name="Chen M."/>
            <person name="Wang L."/>
            <person name="Su S."/>
            <person name="Zhang W."/>
            <person name="Lin M."/>
        </authorList>
    </citation>
    <scope>NUCLEOTIDE SEQUENCE [LARGE SCALE GENOMIC DNA]</scope>
    <source>
        <strain evidence="4">ACCC05744</strain>
    </source>
</reference>
<reference evidence="4" key="1">
    <citation type="submission" date="2014-04" db="EMBL/GenBank/DDBJ databases">
        <title>Whole-Genome optical mapping and complete genome sequence of Sphingobacterium deserti sp. nov., a new spaces isolated from desert in the west of China.</title>
        <authorList>
            <person name="Teng C."/>
            <person name="Zhou Z."/>
            <person name="Li X."/>
            <person name="Chen M."/>
            <person name="Lin M."/>
            <person name="Wang L."/>
            <person name="Su S."/>
            <person name="Zhang C."/>
            <person name="Zhang W."/>
        </authorList>
    </citation>
    <scope>NUCLEOTIDE SEQUENCE [LARGE SCALE GENOMIC DNA]</scope>
    <source>
        <strain evidence="4">ACCC05744</strain>
    </source>
</reference>
<evidence type="ECO:0000259" key="2">
    <source>
        <dbReference type="Pfam" id="PF13439"/>
    </source>
</evidence>
<dbReference type="CDD" id="cd03801">
    <property type="entry name" value="GT4_PimA-like"/>
    <property type="match status" value="1"/>
</dbReference>
<dbReference type="RefSeq" id="WP_037499257.1">
    <property type="nucleotide sequence ID" value="NZ_JJMU01000033.1"/>
</dbReference>
<dbReference type="Proteomes" id="UP000031802">
    <property type="component" value="Unassembled WGS sequence"/>
</dbReference>
<dbReference type="OrthoDB" id="9787111at2"/>